<dbReference type="InterPro" id="IPR013525">
    <property type="entry name" value="ABC2_TM"/>
</dbReference>
<feature type="transmembrane region" description="Helical" evidence="9">
    <location>
        <begin position="170"/>
        <end position="194"/>
    </location>
</feature>
<evidence type="ECO:0000256" key="5">
    <source>
        <dbReference type="ARBA" id="ARBA00022692"/>
    </source>
</evidence>
<keyword evidence="12" id="KW-1185">Reference proteome</keyword>
<reference evidence="12" key="1">
    <citation type="submission" date="2014-06" db="EMBL/GenBank/DDBJ databases">
        <authorList>
            <person name="Winans N.J."/>
            <person name="Newell P.D."/>
            <person name="Douglas A.E."/>
        </authorList>
    </citation>
    <scope>NUCLEOTIDE SEQUENCE [LARGE SCALE GENOMIC DNA]</scope>
</reference>
<feature type="transmembrane region" description="Helical" evidence="9">
    <location>
        <begin position="97"/>
        <end position="122"/>
    </location>
</feature>
<evidence type="ECO:0000256" key="6">
    <source>
        <dbReference type="ARBA" id="ARBA00022989"/>
    </source>
</evidence>
<evidence type="ECO:0000256" key="9">
    <source>
        <dbReference type="SAM" id="Phobius"/>
    </source>
</evidence>
<feature type="domain" description="ABC-2 type transporter transmembrane" evidence="10">
    <location>
        <begin position="47"/>
        <end position="251"/>
    </location>
</feature>
<keyword evidence="7" id="KW-0762">Sugar transport</keyword>
<keyword evidence="6 9" id="KW-1133">Transmembrane helix</keyword>
<evidence type="ECO:0000256" key="3">
    <source>
        <dbReference type="ARBA" id="ARBA00022448"/>
    </source>
</evidence>
<keyword evidence="3" id="KW-0813">Transport</keyword>
<evidence type="ECO:0000313" key="12">
    <source>
        <dbReference type="Proteomes" id="UP000194931"/>
    </source>
</evidence>
<protein>
    <submittedName>
        <fullName evidence="11">ABC transporter</fullName>
    </submittedName>
</protein>
<comment type="similarity">
    <text evidence="2">Belongs to the ABC-2 integral membrane protein family.</text>
</comment>
<feature type="transmembrane region" description="Helical" evidence="9">
    <location>
        <begin position="206"/>
        <end position="225"/>
    </location>
</feature>
<evidence type="ECO:0000256" key="8">
    <source>
        <dbReference type="ARBA" id="ARBA00023136"/>
    </source>
</evidence>
<comment type="subcellular location">
    <subcellularLocation>
        <location evidence="1">Cell membrane</location>
        <topology evidence="1">Multi-pass membrane protein</topology>
    </subcellularLocation>
</comment>
<proteinExistence type="inferred from homology"/>
<organism evidence="11 12">
    <name type="scientific">Acetobacter okinawensis</name>
    <dbReference type="NCBI Taxonomy" id="1076594"/>
    <lineage>
        <taxon>Bacteria</taxon>
        <taxon>Pseudomonadati</taxon>
        <taxon>Pseudomonadota</taxon>
        <taxon>Alphaproteobacteria</taxon>
        <taxon>Acetobacterales</taxon>
        <taxon>Acetobacteraceae</taxon>
        <taxon>Acetobacter</taxon>
    </lineage>
</organism>
<keyword evidence="4" id="KW-1003">Cell membrane</keyword>
<evidence type="ECO:0000313" key="11">
    <source>
        <dbReference type="EMBL" id="OUJ12277.1"/>
    </source>
</evidence>
<evidence type="ECO:0000259" key="10">
    <source>
        <dbReference type="Pfam" id="PF01061"/>
    </source>
</evidence>
<evidence type="ECO:0000256" key="1">
    <source>
        <dbReference type="ARBA" id="ARBA00004651"/>
    </source>
</evidence>
<feature type="transmembrane region" description="Helical" evidence="9">
    <location>
        <begin position="143"/>
        <end position="164"/>
    </location>
</feature>
<accession>A0A252BTT2</accession>
<keyword evidence="5 9" id="KW-0812">Transmembrane</keyword>
<keyword evidence="7" id="KW-0625">Polysaccharide transport</keyword>
<dbReference type="EMBL" id="JOPJ01000017">
    <property type="protein sequence ID" value="OUJ12277.1"/>
    <property type="molecule type" value="Genomic_DNA"/>
</dbReference>
<dbReference type="Pfam" id="PF01061">
    <property type="entry name" value="ABC2_membrane"/>
    <property type="match status" value="1"/>
</dbReference>
<gene>
    <name evidence="11" type="ORF">HK26_03690</name>
</gene>
<evidence type="ECO:0000256" key="2">
    <source>
        <dbReference type="ARBA" id="ARBA00007783"/>
    </source>
</evidence>
<dbReference type="Proteomes" id="UP000194931">
    <property type="component" value="Unassembled WGS sequence"/>
</dbReference>
<feature type="transmembrane region" description="Helical" evidence="9">
    <location>
        <begin position="64"/>
        <end position="85"/>
    </location>
</feature>
<feature type="transmembrane region" description="Helical" evidence="9">
    <location>
        <begin position="260"/>
        <end position="282"/>
    </location>
</feature>
<sequence>MSERAQPEAHRRFSTKRQYVLAEDKGWLQRFHLMKDDLLEGIRLYHLVWTLACSDIKLRYRGSLIGPFWLTLSTAIQIGAMAFLYADLFQTDIHTYIPFLTVSLVLWGYISSLITDGCHCFSAYDTLIKGTRMPFLVHAVRSVIRNTIILLHNAVVIVLVFVLMDVHLSFYNLAAIPGFLLWLIDGVAISLLLGTICARFRDIPQIVAAIMQVAFFMTPVMWQAATLRGHPGTESVILYNPFVYILDVVRNPLLNEPLDALLVMKALIISGVLILVSLVSFARFRGRISFWV</sequence>
<evidence type="ECO:0000256" key="7">
    <source>
        <dbReference type="ARBA" id="ARBA00023047"/>
    </source>
</evidence>
<comment type="caution">
    <text evidence="11">The sequence shown here is derived from an EMBL/GenBank/DDBJ whole genome shotgun (WGS) entry which is preliminary data.</text>
</comment>
<dbReference type="GO" id="GO:0005886">
    <property type="term" value="C:plasma membrane"/>
    <property type="evidence" value="ECO:0007669"/>
    <property type="project" value="UniProtKB-SubCell"/>
</dbReference>
<dbReference type="RefSeq" id="WP_086639496.1">
    <property type="nucleotide sequence ID" value="NZ_JOPJ01000017.1"/>
</dbReference>
<dbReference type="GO" id="GO:0140359">
    <property type="term" value="F:ABC-type transporter activity"/>
    <property type="evidence" value="ECO:0007669"/>
    <property type="project" value="InterPro"/>
</dbReference>
<dbReference type="PANTHER" id="PTHR30413:SF10">
    <property type="entry name" value="CAPSULE POLYSACCHARIDE EXPORT INNER-MEMBRANE PROTEIN CTRC"/>
    <property type="match status" value="1"/>
</dbReference>
<keyword evidence="8 9" id="KW-0472">Membrane</keyword>
<name>A0A252BTT2_9PROT</name>
<dbReference type="GO" id="GO:0015774">
    <property type="term" value="P:polysaccharide transport"/>
    <property type="evidence" value="ECO:0007669"/>
    <property type="project" value="UniProtKB-KW"/>
</dbReference>
<dbReference type="AlphaFoldDB" id="A0A252BTT2"/>
<evidence type="ECO:0000256" key="4">
    <source>
        <dbReference type="ARBA" id="ARBA00022475"/>
    </source>
</evidence>
<dbReference type="GO" id="GO:0015920">
    <property type="term" value="P:lipopolysaccharide transport"/>
    <property type="evidence" value="ECO:0007669"/>
    <property type="project" value="TreeGrafter"/>
</dbReference>
<dbReference type="OrthoDB" id="9796017at2"/>
<dbReference type="PANTHER" id="PTHR30413">
    <property type="entry name" value="INNER MEMBRANE TRANSPORT PERMEASE"/>
    <property type="match status" value="1"/>
</dbReference>